<dbReference type="EMBL" id="MN739493">
    <property type="protein sequence ID" value="QHT08269.1"/>
    <property type="molecule type" value="Genomic_DNA"/>
</dbReference>
<organism evidence="1">
    <name type="scientific">viral metagenome</name>
    <dbReference type="NCBI Taxonomy" id="1070528"/>
    <lineage>
        <taxon>unclassified sequences</taxon>
        <taxon>metagenomes</taxon>
        <taxon>organismal metagenomes</taxon>
    </lineage>
</organism>
<proteinExistence type="predicted"/>
<sequence length="155" mass="17505">MTKILFLFGIVILVLISSLVFNYKSLSEGFQNLANPGVYPASDDVPLLADSYPYKGTNTLSNNNYQDIWWKYPVFRVGSYAQVTNNLRYWENPDDGECIRADFCGALYNNKEIQSNIAQPLPPTEFSREGARVNYYNANTNLFLGPQAGPELPVF</sequence>
<dbReference type="AlphaFoldDB" id="A0A6C0CX57"/>
<accession>A0A6C0CX57</accession>
<name>A0A6C0CX57_9ZZZZ</name>
<evidence type="ECO:0000313" key="1">
    <source>
        <dbReference type="EMBL" id="QHT08269.1"/>
    </source>
</evidence>
<reference evidence="1" key="1">
    <citation type="journal article" date="2020" name="Nature">
        <title>Giant virus diversity and host interactions through global metagenomics.</title>
        <authorList>
            <person name="Schulz F."/>
            <person name="Roux S."/>
            <person name="Paez-Espino D."/>
            <person name="Jungbluth S."/>
            <person name="Walsh D.A."/>
            <person name="Denef V.J."/>
            <person name="McMahon K.D."/>
            <person name="Konstantinidis K.T."/>
            <person name="Eloe-Fadrosh E.A."/>
            <person name="Kyrpides N.C."/>
            <person name="Woyke T."/>
        </authorList>
    </citation>
    <scope>NUCLEOTIDE SEQUENCE</scope>
    <source>
        <strain evidence="1">GVMAG-M-3300022752-66</strain>
    </source>
</reference>
<protein>
    <submittedName>
        <fullName evidence="1">Uncharacterized protein</fullName>
    </submittedName>
</protein>